<gene>
    <name evidence="7" type="primary">LOC102804946</name>
</gene>
<dbReference type="GeneID" id="102804946"/>
<dbReference type="InterPro" id="IPR005828">
    <property type="entry name" value="MFS_sugar_transport-like"/>
</dbReference>
<dbReference type="Proteomes" id="UP000694865">
    <property type="component" value="Unplaced"/>
</dbReference>
<feature type="transmembrane region" description="Helical" evidence="5">
    <location>
        <begin position="336"/>
        <end position="356"/>
    </location>
</feature>
<dbReference type="PANTHER" id="PTHR24064">
    <property type="entry name" value="SOLUTE CARRIER FAMILY 22 MEMBER"/>
    <property type="match status" value="1"/>
</dbReference>
<proteinExistence type="predicted"/>
<feature type="transmembrane region" description="Helical" evidence="5">
    <location>
        <begin position="368"/>
        <end position="388"/>
    </location>
</feature>
<dbReference type="Pfam" id="PF00083">
    <property type="entry name" value="Sugar_tr"/>
    <property type="match status" value="1"/>
</dbReference>
<evidence type="ECO:0000256" key="2">
    <source>
        <dbReference type="ARBA" id="ARBA00022692"/>
    </source>
</evidence>
<reference evidence="7" key="1">
    <citation type="submission" date="2025-08" db="UniProtKB">
        <authorList>
            <consortium name="RefSeq"/>
        </authorList>
    </citation>
    <scope>IDENTIFICATION</scope>
    <source>
        <tissue evidence="7">Testes</tissue>
    </source>
</reference>
<dbReference type="InterPro" id="IPR036259">
    <property type="entry name" value="MFS_trans_sf"/>
</dbReference>
<dbReference type="SUPFAM" id="SSF103473">
    <property type="entry name" value="MFS general substrate transporter"/>
    <property type="match status" value="1"/>
</dbReference>
<dbReference type="RefSeq" id="XP_006811511.1">
    <property type="nucleotide sequence ID" value="XM_006811448.1"/>
</dbReference>
<comment type="subcellular location">
    <subcellularLocation>
        <location evidence="1">Membrane</location>
        <topology evidence="1">Multi-pass membrane protein</topology>
    </subcellularLocation>
</comment>
<evidence type="ECO:0000313" key="6">
    <source>
        <dbReference type="Proteomes" id="UP000694865"/>
    </source>
</evidence>
<accession>A0ABM0LUS0</accession>
<protein>
    <submittedName>
        <fullName evidence="7">Solute carrier family 22 member 5-like</fullName>
    </submittedName>
</protein>
<keyword evidence="3 5" id="KW-1133">Transmembrane helix</keyword>
<feature type="transmembrane region" description="Helical" evidence="5">
    <location>
        <begin position="151"/>
        <end position="177"/>
    </location>
</feature>
<evidence type="ECO:0000256" key="4">
    <source>
        <dbReference type="ARBA" id="ARBA00023136"/>
    </source>
</evidence>
<feature type="transmembrane region" description="Helical" evidence="5">
    <location>
        <begin position="236"/>
        <end position="256"/>
    </location>
</feature>
<feature type="transmembrane region" description="Helical" evidence="5">
    <location>
        <begin position="262"/>
        <end position="282"/>
    </location>
</feature>
<keyword evidence="4 5" id="KW-0472">Membrane</keyword>
<keyword evidence="2 5" id="KW-0812">Transmembrane</keyword>
<evidence type="ECO:0000256" key="3">
    <source>
        <dbReference type="ARBA" id="ARBA00022989"/>
    </source>
</evidence>
<feature type="transmembrane region" description="Helical" evidence="5">
    <location>
        <begin position="23"/>
        <end position="45"/>
    </location>
</feature>
<evidence type="ECO:0000256" key="1">
    <source>
        <dbReference type="ARBA" id="ARBA00004141"/>
    </source>
</evidence>
<name>A0ABM0LUS0_SACKO</name>
<evidence type="ECO:0000313" key="7">
    <source>
        <dbReference type="RefSeq" id="XP_006811511.1"/>
    </source>
</evidence>
<keyword evidence="6" id="KW-1185">Reference proteome</keyword>
<organism evidence="6 7">
    <name type="scientific">Saccoglossus kowalevskii</name>
    <name type="common">Acorn worm</name>
    <dbReference type="NCBI Taxonomy" id="10224"/>
    <lineage>
        <taxon>Eukaryota</taxon>
        <taxon>Metazoa</taxon>
        <taxon>Hemichordata</taxon>
        <taxon>Enteropneusta</taxon>
        <taxon>Harrimaniidae</taxon>
        <taxon>Saccoglossus</taxon>
    </lineage>
</organism>
<sequence>MQHYDDLLKYHLGEFGAFQKRTFFLLSLTIIPIGMKVASFVFILAETDHWCRIPEYDDLIEQCEYINATTDCDFFVKSMTIPKEHVNGACDTTWRFSSCLRYDINTSDVIDLIDAYDNQTLETRTCGSGMEFDTTQYSSTVIQEFGFVCDWYYLGPISTSLFLLGPFLGTVFIGYMADKKAVSFEVSNRELPRSVGLLYLSINKALHMSLTSDLIEVRPHTSRSVSETVGPSKRGTVTMAFMVFYSLGYCILPIIAYYVRDWSVLVLIINLHPIVYLSYWWILAESPRWLLSVGKVKKAKKVMQRMANVNKVVLPDNIFETGIFESLNSKDSDLKVGMAIGVMSSVSLSILVSALAPQLLVLRKVWNPLPQLLFGGLSIISACLVLFLPETRGRRLPANIQEAEILGKKQEPTEEMDTDLNVQDNYIELKAK</sequence>
<evidence type="ECO:0000256" key="5">
    <source>
        <dbReference type="SAM" id="Phobius"/>
    </source>
</evidence>
<dbReference type="Gene3D" id="1.20.1250.20">
    <property type="entry name" value="MFS general substrate transporter like domains"/>
    <property type="match status" value="2"/>
</dbReference>